<proteinExistence type="predicted"/>
<comment type="caution">
    <text evidence="1">The sequence shown here is derived from an EMBL/GenBank/DDBJ whole genome shotgun (WGS) entry which is preliminary data.</text>
</comment>
<sequence>MCFYFFFRLFYIRYLTRIRLREPRWKIRWNTGSRSAQWSQRQGAI</sequence>
<evidence type="ECO:0000313" key="2">
    <source>
        <dbReference type="Proteomes" id="UP000004430"/>
    </source>
</evidence>
<dbReference type="EMBL" id="AAOS02000006">
    <property type="protein sequence ID" value="EDR33559.1"/>
    <property type="molecule type" value="Genomic_DNA"/>
</dbReference>
<protein>
    <submittedName>
        <fullName evidence="1">Uncharacterized protein</fullName>
    </submittedName>
</protein>
<dbReference type="AlphaFoldDB" id="A0AAV3BCK2"/>
<organism evidence="1 2">
    <name type="scientific">Yersinia pestis biovar Orientalis str. IP275</name>
    <dbReference type="NCBI Taxonomy" id="373665"/>
    <lineage>
        <taxon>Bacteria</taxon>
        <taxon>Pseudomonadati</taxon>
        <taxon>Pseudomonadota</taxon>
        <taxon>Gammaproteobacteria</taxon>
        <taxon>Enterobacterales</taxon>
        <taxon>Yersiniaceae</taxon>
        <taxon>Yersinia</taxon>
    </lineage>
</organism>
<reference evidence="1 2" key="1">
    <citation type="submission" date="2008-01" db="EMBL/GenBank/DDBJ databases">
        <title>Yersinia pestis Strain IP275 project at JCVI/TIGR.</title>
        <authorList>
            <person name="Ravel J."/>
            <person name="Eppinger M."/>
            <person name="Fricke W.F."/>
            <person name="Rosovitz M."/>
            <person name="Lindler L.E."/>
            <person name="Bearden S."/>
            <person name="Shriefer M."/>
        </authorList>
    </citation>
    <scope>NUCLEOTIDE SEQUENCE [LARGE SCALE GENOMIC DNA]</scope>
    <source>
        <strain evidence="1 2">IP275</strain>
    </source>
</reference>
<dbReference type="Proteomes" id="UP000004430">
    <property type="component" value="Unassembled WGS sequence"/>
</dbReference>
<gene>
    <name evidence="1" type="ORF">YPIP275_1953</name>
</gene>
<name>A0AAV3BCK2_YERPE</name>
<accession>A0AAV3BCK2</accession>
<reference evidence="1 2" key="2">
    <citation type="submission" date="2010-03" db="EMBL/GenBank/DDBJ databases">
        <authorList>
            <person name="Payne S.H."/>
            <person name="Sutton G.G."/>
        </authorList>
    </citation>
    <scope>NUCLEOTIDE SEQUENCE [LARGE SCALE GENOMIC DNA]</scope>
    <source>
        <strain evidence="1 2">IP275</strain>
    </source>
</reference>
<evidence type="ECO:0000313" key="1">
    <source>
        <dbReference type="EMBL" id="EDR33559.1"/>
    </source>
</evidence>